<dbReference type="RefSeq" id="WP_155003580.1">
    <property type="nucleotide sequence ID" value="NZ_CAXAQD010000001.1"/>
</dbReference>
<dbReference type="EMBL" id="CP117450">
    <property type="protein sequence ID" value="WLH06803.1"/>
    <property type="molecule type" value="Genomic_DNA"/>
</dbReference>
<evidence type="ECO:0000313" key="1">
    <source>
        <dbReference type="EMBL" id="WLH06803.1"/>
    </source>
</evidence>
<gene>
    <name evidence="1" type="ORF">PSH67_28985</name>
</gene>
<protein>
    <submittedName>
        <fullName evidence="1">Uncharacterized protein</fullName>
    </submittedName>
</protein>
<dbReference type="Proteomes" id="UP001236748">
    <property type="component" value="Chromosome"/>
</dbReference>
<organism evidence="1 2">
    <name type="scientific">Pseudomonas lurida</name>
    <dbReference type="NCBI Taxonomy" id="244566"/>
    <lineage>
        <taxon>Bacteria</taxon>
        <taxon>Pseudomonadati</taxon>
        <taxon>Pseudomonadota</taxon>
        <taxon>Gammaproteobacteria</taxon>
        <taxon>Pseudomonadales</taxon>
        <taxon>Pseudomonadaceae</taxon>
        <taxon>Pseudomonas</taxon>
    </lineage>
</organism>
<accession>A0ABY9FU43</accession>
<keyword evidence="2" id="KW-1185">Reference proteome</keyword>
<evidence type="ECO:0000313" key="2">
    <source>
        <dbReference type="Proteomes" id="UP001236748"/>
    </source>
</evidence>
<name>A0ABY9FU43_9PSED</name>
<proteinExistence type="predicted"/>
<reference evidence="1 2" key="1">
    <citation type="submission" date="2023-02" db="EMBL/GenBank/DDBJ databases">
        <title>Evolution of Hrp T3SS in non-pathogenic Pseudomonas fluorescens.</title>
        <authorList>
            <person name="Liao K."/>
            <person name="Wei H."/>
            <person name="Gu Y."/>
        </authorList>
    </citation>
    <scope>NUCLEOTIDE SEQUENCE [LARGE SCALE GENOMIC DNA]</scope>
    <source>
        <strain evidence="1 2">FP2043</strain>
    </source>
</reference>
<sequence>MDVSYKAAGIVRAGVCVVCQGAIAGEPGPTFECVHKSTCGRWLAWDESTSVFLEKNQKKPQVIKPAAFFIAAAI</sequence>